<dbReference type="InterPro" id="IPR050490">
    <property type="entry name" value="Bact_solute-bd_prot1"/>
</dbReference>
<dbReference type="Proteomes" id="UP000092971">
    <property type="component" value="Chromosome"/>
</dbReference>
<dbReference type="Gene3D" id="3.40.190.10">
    <property type="entry name" value="Periplasmic binding protein-like II"/>
    <property type="match status" value="1"/>
</dbReference>
<feature type="chain" id="PRO_5038704102" evidence="5">
    <location>
        <begin position="20"/>
        <end position="499"/>
    </location>
</feature>
<reference evidence="6 7" key="1">
    <citation type="submission" date="2016-02" db="EMBL/GenBank/DDBJ databases">
        <title>Comparison of Clostridium stercorarium subspecies using comparative genomics and transcriptomics.</title>
        <authorList>
            <person name="Schellenberg J."/>
            <person name="Thallinger G."/>
            <person name="Levin D.B."/>
            <person name="Zhang X."/>
            <person name="Alvare G."/>
            <person name="Fristensky B."/>
            <person name="Sparling R."/>
        </authorList>
    </citation>
    <scope>NUCLEOTIDE SEQUENCE [LARGE SCALE GENOMIC DNA]</scope>
    <source>
        <strain evidence="6 7">DSM 2910</strain>
    </source>
</reference>
<comment type="subcellular location">
    <subcellularLocation>
        <location evidence="1">Cell envelope</location>
    </subcellularLocation>
</comment>
<sequence length="499" mass="56353">MKKLIALTLSIFMAALLFAGCGMTEKTDVSNSKEDKPVLNVSVFAQEHEQAMYREVISRFEEKYNCTVNFQVAGDQYWPELEAALTANAAPDVFYLGLGDIKRRVWADKIVPLDDLLDVSSLDKIWPVALNLYRYDVENDKLGEGKLWALPKDFSAVPMTVNKAIIEKRRPQIEELVEKGILPFFPEIDENGNLPVYTFTEFAILCKTLTFEDPTLPETAGSKQVYGTHLWEDFCLQPFIWGAGGDYLNEDATKVLFDTPEFIEGYEGFMKIVEMGGSGLSTDEVTGYMKFLAGRVAYFPCGTWDVGAFQAIEDDESINPGKSWFDFDLAPWPISDRYADLSIEERQDKWFGRIDSVGYCVSKQSKNQKLAAELAYVLSADEEVQRFLAKRGGQVPNIVSMAKGEYLTDDSYFPESREIFIRMLEGKNGRRVPTSLTFNAIWHTEGFISGVDSVWSYYEGIDKGVKPMSVSEYCKSVQPKAQELLDQAIRDEAALNPFK</sequence>
<feature type="signal peptide" evidence="5">
    <location>
        <begin position="1"/>
        <end position="19"/>
    </location>
</feature>
<accession>A0A1B1YB04</accession>
<dbReference type="Pfam" id="PF13416">
    <property type="entry name" value="SBP_bac_8"/>
    <property type="match status" value="1"/>
</dbReference>
<evidence type="ECO:0000256" key="1">
    <source>
        <dbReference type="ARBA" id="ARBA00004196"/>
    </source>
</evidence>
<organism evidence="6 7">
    <name type="scientific">Thermoclostridium stercorarium subsp. thermolacticum DSM 2910</name>
    <dbReference type="NCBI Taxonomy" id="1121336"/>
    <lineage>
        <taxon>Bacteria</taxon>
        <taxon>Bacillati</taxon>
        <taxon>Bacillota</taxon>
        <taxon>Clostridia</taxon>
        <taxon>Eubacteriales</taxon>
        <taxon>Oscillospiraceae</taxon>
        <taxon>Thermoclostridium</taxon>
    </lineage>
</organism>
<name>A0A1B1YB04_THEST</name>
<keyword evidence="3" id="KW-0813">Transport</keyword>
<dbReference type="PANTHER" id="PTHR43649">
    <property type="entry name" value="ARABINOSE-BINDING PROTEIN-RELATED"/>
    <property type="match status" value="1"/>
</dbReference>
<evidence type="ECO:0000313" key="6">
    <source>
        <dbReference type="EMBL" id="ANW97951.1"/>
    </source>
</evidence>
<evidence type="ECO:0000256" key="4">
    <source>
        <dbReference type="ARBA" id="ARBA00022729"/>
    </source>
</evidence>
<dbReference type="RefSeq" id="WP_065821287.1">
    <property type="nucleotide sequence ID" value="NZ_CP014672.1"/>
</dbReference>
<proteinExistence type="inferred from homology"/>
<evidence type="ECO:0000313" key="7">
    <source>
        <dbReference type="Proteomes" id="UP000092971"/>
    </source>
</evidence>
<dbReference type="PANTHER" id="PTHR43649:SF31">
    <property type="entry name" value="SN-GLYCEROL-3-PHOSPHATE-BINDING PERIPLASMIC PROTEIN UGPB"/>
    <property type="match status" value="1"/>
</dbReference>
<dbReference type="GO" id="GO:0030313">
    <property type="term" value="C:cell envelope"/>
    <property type="evidence" value="ECO:0007669"/>
    <property type="project" value="UniProtKB-SubCell"/>
</dbReference>
<dbReference type="InterPro" id="IPR006059">
    <property type="entry name" value="SBP"/>
</dbReference>
<evidence type="ECO:0000256" key="3">
    <source>
        <dbReference type="ARBA" id="ARBA00022448"/>
    </source>
</evidence>
<dbReference type="PROSITE" id="PS51257">
    <property type="entry name" value="PROKAR_LIPOPROTEIN"/>
    <property type="match status" value="1"/>
</dbReference>
<evidence type="ECO:0000256" key="2">
    <source>
        <dbReference type="ARBA" id="ARBA00008520"/>
    </source>
</evidence>
<comment type="similarity">
    <text evidence="2">Belongs to the bacterial solute-binding protein 1 family.</text>
</comment>
<keyword evidence="4 5" id="KW-0732">Signal</keyword>
<protein>
    <submittedName>
        <fullName evidence="6">ABC transporter substrate-binding protein</fullName>
    </submittedName>
</protein>
<dbReference type="AlphaFoldDB" id="A0A1B1YB04"/>
<gene>
    <name evidence="6" type="ORF">CSTERTH_02300</name>
</gene>
<evidence type="ECO:0000256" key="5">
    <source>
        <dbReference type="SAM" id="SignalP"/>
    </source>
</evidence>
<dbReference type="EMBL" id="CP014672">
    <property type="protein sequence ID" value="ANW97951.1"/>
    <property type="molecule type" value="Genomic_DNA"/>
</dbReference>
<dbReference type="OrthoDB" id="383937at2"/>
<dbReference type="SUPFAM" id="SSF53850">
    <property type="entry name" value="Periplasmic binding protein-like II"/>
    <property type="match status" value="1"/>
</dbReference>